<feature type="transmembrane region" description="Helical" evidence="2">
    <location>
        <begin position="32"/>
        <end position="51"/>
    </location>
</feature>
<dbReference type="PANTHER" id="PTHR43405">
    <property type="entry name" value="GLYCOSYL HYDROLASE DIGH"/>
    <property type="match status" value="1"/>
</dbReference>
<organism evidence="4 5">
    <name type="scientific">Limnospira platensis NIES-46</name>
    <dbReference type="NCBI Taxonomy" id="1236695"/>
    <lineage>
        <taxon>Bacteria</taxon>
        <taxon>Bacillati</taxon>
        <taxon>Cyanobacteriota</taxon>
        <taxon>Cyanophyceae</taxon>
        <taxon>Oscillatoriophycideae</taxon>
        <taxon>Oscillatoriales</taxon>
        <taxon>Sirenicapillariaceae</taxon>
        <taxon>Limnospira</taxon>
    </lineage>
</organism>
<dbReference type="Gene3D" id="3.20.20.80">
    <property type="entry name" value="Glycosidases"/>
    <property type="match status" value="1"/>
</dbReference>
<evidence type="ECO:0000259" key="3">
    <source>
        <dbReference type="Pfam" id="PF02638"/>
    </source>
</evidence>
<dbReference type="EMBL" id="BIMW01000128">
    <property type="protein sequence ID" value="GCE95370.1"/>
    <property type="molecule type" value="Genomic_DNA"/>
</dbReference>
<dbReference type="InterPro" id="IPR052177">
    <property type="entry name" value="Divisome_Glycosyl_Hydrolase"/>
</dbReference>
<dbReference type="SUPFAM" id="SSF51445">
    <property type="entry name" value="(Trans)glycosidases"/>
    <property type="match status" value="1"/>
</dbReference>
<evidence type="ECO:0000313" key="4">
    <source>
        <dbReference type="EMBL" id="GCE95370.1"/>
    </source>
</evidence>
<comment type="caution">
    <text evidence="4">The sequence shown here is derived from an EMBL/GenBank/DDBJ whole genome shotgun (WGS) entry which is preliminary data.</text>
</comment>
<dbReference type="Proteomes" id="UP000326169">
    <property type="component" value="Unassembled WGS sequence"/>
</dbReference>
<evidence type="ECO:0000256" key="1">
    <source>
        <dbReference type="ARBA" id="ARBA00022729"/>
    </source>
</evidence>
<protein>
    <recommendedName>
        <fullName evidence="3">Glycosyl hydrolase-like 10 domain-containing protein</fullName>
    </recommendedName>
</protein>
<feature type="domain" description="Glycosyl hydrolase-like 10" evidence="3">
    <location>
        <begin position="108"/>
        <end position="412"/>
    </location>
</feature>
<dbReference type="InterPro" id="IPR003790">
    <property type="entry name" value="GHL10"/>
</dbReference>
<keyword evidence="1" id="KW-0732">Signal</keyword>
<dbReference type="InterPro" id="IPR013783">
    <property type="entry name" value="Ig-like_fold"/>
</dbReference>
<dbReference type="Pfam" id="PF02638">
    <property type="entry name" value="GHL10"/>
    <property type="match status" value="1"/>
</dbReference>
<evidence type="ECO:0000256" key="2">
    <source>
        <dbReference type="SAM" id="Phobius"/>
    </source>
</evidence>
<dbReference type="InterPro" id="IPR017853">
    <property type="entry name" value="GH"/>
</dbReference>
<sequence>MTSNNDSRRLGKFRGYRESITVKPITSLQRKIGIWVCGLILGFVLSQTHAYCAAAGDRIISAITNPPQPQPTPTQVGLDFELSQIPLPKPVETASNSPQANQPTHQREFRGVWVASVVNIDWPSASNLSVAQQKFELLAILNRMQELNLNALVLQIRPTGDAFYQSQLEPWSTWLTGRQGEAPNPFYDPLQFAIEESHKRNIELHAWFNPYRARMGSERGPFAPNHMAAVYPQYAYRYGDLIWMDPGAKEVQDRTYNVIMDVVRRYDIDAVHLDDYFYPYPKPGIPFPDGQTYNAYRAAGGNLSLADWRRNNVNQMIFRLYQGIKEVKPYVKFGISPFGIYRPGKAPGIVGMDQYEAIFADVKLWMDRGWLDYLSPQLYWRIDPPQQSYPVLLDWWVRNNPFQRHIYTGNFLSQLANGWPVSEFQRQVQISRQKANQLSLGNIFFSMKMFRDNQSGVNEVFKSSVYPTPALPPSMPWLDNEPPQPPTGLQAASGMISWNPSPDNDIRSWALYQQFTNGWQLVRVIDRNTTAVSVSPGTYALRAVDRMANESSEAIVNVS</sequence>
<accession>A0A5M3TBK2</accession>
<gene>
    <name evidence="4" type="ORF">NIES46_34330</name>
</gene>
<keyword evidence="2" id="KW-0472">Membrane</keyword>
<keyword evidence="2" id="KW-0812">Transmembrane</keyword>
<name>A0A5M3TBK2_LIMPL</name>
<keyword evidence="5" id="KW-1185">Reference proteome</keyword>
<reference evidence="4 5" key="1">
    <citation type="journal article" date="2019" name="J Genomics">
        <title>The Draft Genome of a Hydrogen-producing Cyanobacterium, Arthrospira platensis NIES-46.</title>
        <authorList>
            <person name="Suzuki S."/>
            <person name="Yamaguchi H."/>
            <person name="Kawachi M."/>
        </authorList>
    </citation>
    <scope>NUCLEOTIDE SEQUENCE [LARGE SCALE GENOMIC DNA]</scope>
    <source>
        <strain evidence="4 5">NIES-46</strain>
    </source>
</reference>
<proteinExistence type="predicted"/>
<keyword evidence="2" id="KW-1133">Transmembrane helix</keyword>
<evidence type="ECO:0000313" key="5">
    <source>
        <dbReference type="Proteomes" id="UP000326169"/>
    </source>
</evidence>
<dbReference type="PANTHER" id="PTHR43405:SF1">
    <property type="entry name" value="GLYCOSYL HYDROLASE DIGH"/>
    <property type="match status" value="1"/>
</dbReference>
<dbReference type="Gene3D" id="2.60.40.10">
    <property type="entry name" value="Immunoglobulins"/>
    <property type="match status" value="1"/>
</dbReference>